<dbReference type="Proteomes" id="UP000030960">
    <property type="component" value="Unassembled WGS sequence"/>
</dbReference>
<gene>
    <name evidence="5" type="ORF">OA50_05413</name>
</gene>
<dbReference type="InterPro" id="IPR051782">
    <property type="entry name" value="ABC_Transporter_VariousFunc"/>
</dbReference>
<dbReference type="EMBL" id="JSUQ01000032">
    <property type="protein sequence ID" value="KHQ50076.1"/>
    <property type="molecule type" value="Genomic_DNA"/>
</dbReference>
<dbReference type="PATRIC" id="fig|1515334.3.peg.5419"/>
<keyword evidence="2" id="KW-0547">Nucleotide-binding</keyword>
<reference evidence="5 6" key="1">
    <citation type="submission" date="2014-10" db="EMBL/GenBank/DDBJ databases">
        <title>Genome sequence of Ponticoccus sp. strain UMTAT08 isolated from clonal culture of toxic dinoflagellate Alexandrium tamiyavanichii.</title>
        <authorList>
            <person name="Gan H.Y."/>
            <person name="Muhd D.-D."/>
            <person name="Mohd Noor M.E."/>
            <person name="Yeong Y.S."/>
            <person name="Usup G."/>
        </authorList>
    </citation>
    <scope>NUCLEOTIDE SEQUENCE [LARGE SCALE GENOMIC DNA]</scope>
    <source>
        <strain evidence="5 6">UMTAT08</strain>
    </source>
</reference>
<name>A0A0B3S0I6_9RHOB</name>
<proteinExistence type="predicted"/>
<dbReference type="InterPro" id="IPR017871">
    <property type="entry name" value="ABC_transporter-like_CS"/>
</dbReference>
<dbReference type="InterPro" id="IPR003439">
    <property type="entry name" value="ABC_transporter-like_ATP-bd"/>
</dbReference>
<dbReference type="CDD" id="cd03230">
    <property type="entry name" value="ABC_DR_subfamily_A"/>
    <property type="match status" value="1"/>
</dbReference>
<dbReference type="RefSeq" id="WP_043146664.1">
    <property type="nucleotide sequence ID" value="NZ_JSUQ01000032.1"/>
</dbReference>
<dbReference type="PROSITE" id="PS50893">
    <property type="entry name" value="ABC_TRANSPORTER_2"/>
    <property type="match status" value="1"/>
</dbReference>
<evidence type="ECO:0000313" key="5">
    <source>
        <dbReference type="EMBL" id="KHQ50076.1"/>
    </source>
</evidence>
<keyword evidence="1" id="KW-0813">Transport</keyword>
<keyword evidence="3" id="KW-0067">ATP-binding</keyword>
<organism evidence="5 6">
    <name type="scientific">Mameliella alba</name>
    <dbReference type="NCBI Taxonomy" id="561184"/>
    <lineage>
        <taxon>Bacteria</taxon>
        <taxon>Pseudomonadati</taxon>
        <taxon>Pseudomonadota</taxon>
        <taxon>Alphaproteobacteria</taxon>
        <taxon>Rhodobacterales</taxon>
        <taxon>Roseobacteraceae</taxon>
        <taxon>Mameliella</taxon>
    </lineage>
</organism>
<evidence type="ECO:0000256" key="3">
    <source>
        <dbReference type="ARBA" id="ARBA00022840"/>
    </source>
</evidence>
<keyword evidence="6" id="KW-1185">Reference proteome</keyword>
<dbReference type="PANTHER" id="PTHR42939">
    <property type="entry name" value="ABC TRANSPORTER ATP-BINDING PROTEIN ALBC-RELATED"/>
    <property type="match status" value="1"/>
</dbReference>
<dbReference type="SUPFAM" id="SSF52540">
    <property type="entry name" value="P-loop containing nucleoside triphosphate hydrolases"/>
    <property type="match status" value="1"/>
</dbReference>
<dbReference type="PANTHER" id="PTHR42939:SF1">
    <property type="entry name" value="ABC TRANSPORTER ATP-BINDING PROTEIN ALBC-RELATED"/>
    <property type="match status" value="1"/>
</dbReference>
<evidence type="ECO:0000256" key="1">
    <source>
        <dbReference type="ARBA" id="ARBA00022448"/>
    </source>
</evidence>
<dbReference type="InterPro" id="IPR003593">
    <property type="entry name" value="AAA+_ATPase"/>
</dbReference>
<evidence type="ECO:0000313" key="6">
    <source>
        <dbReference type="Proteomes" id="UP000030960"/>
    </source>
</evidence>
<dbReference type="PROSITE" id="PS00211">
    <property type="entry name" value="ABC_TRANSPORTER_1"/>
    <property type="match status" value="1"/>
</dbReference>
<dbReference type="OrthoDB" id="9778547at2"/>
<dbReference type="GO" id="GO:0016887">
    <property type="term" value="F:ATP hydrolysis activity"/>
    <property type="evidence" value="ECO:0007669"/>
    <property type="project" value="InterPro"/>
</dbReference>
<dbReference type="GO" id="GO:0005524">
    <property type="term" value="F:ATP binding"/>
    <property type="evidence" value="ECO:0007669"/>
    <property type="project" value="UniProtKB-KW"/>
</dbReference>
<dbReference type="Pfam" id="PF00005">
    <property type="entry name" value="ABC_tran"/>
    <property type="match status" value="1"/>
</dbReference>
<sequence>MTDPFLDIRNLCLSFGRLRALEDVSLSVRPGERLALLGHNGAGKSTLFKAVLGFLQPSAGRIAVTGHAPGTDAARIAVNYLPEVVSFPRNLTGREVLVFFSGLRGAPRAAVADLLARVGLTEASDRTVGTYSKGMRQRLGLAQALIGAPRLLLLDEPTSGLDPVSRQEFYEIIADAAARGSAVLLSSHSLEEVQDRTDRVAILAQGKLRADGTLAELAAGAALPTRIRVTAKPGAADELHAAFGGRRVNGCRLELECPQDAKLAMLAQLGRHEHALSDIDLAAPGLNDIYRHYSGRNETEDRT</sequence>
<dbReference type="Gene3D" id="3.40.50.300">
    <property type="entry name" value="P-loop containing nucleotide triphosphate hydrolases"/>
    <property type="match status" value="1"/>
</dbReference>
<evidence type="ECO:0000256" key="2">
    <source>
        <dbReference type="ARBA" id="ARBA00022741"/>
    </source>
</evidence>
<dbReference type="AlphaFoldDB" id="A0A0B3S0I6"/>
<accession>A0A0B3S0I6</accession>
<feature type="domain" description="ABC transporter" evidence="4">
    <location>
        <begin position="6"/>
        <end position="230"/>
    </location>
</feature>
<evidence type="ECO:0000259" key="4">
    <source>
        <dbReference type="PROSITE" id="PS50893"/>
    </source>
</evidence>
<dbReference type="SMART" id="SM00382">
    <property type="entry name" value="AAA"/>
    <property type="match status" value="1"/>
</dbReference>
<dbReference type="InterPro" id="IPR027417">
    <property type="entry name" value="P-loop_NTPase"/>
</dbReference>
<protein>
    <submittedName>
        <fullName evidence="5">Nitrous oxide reductase maturation protein NosF (ATPase)</fullName>
    </submittedName>
</protein>
<comment type="caution">
    <text evidence="5">The sequence shown here is derived from an EMBL/GenBank/DDBJ whole genome shotgun (WGS) entry which is preliminary data.</text>
</comment>